<gene>
    <name evidence="2" type="ORF">UV54_C0053G0010</name>
</gene>
<feature type="region of interest" description="Disordered" evidence="1">
    <location>
        <begin position="1"/>
        <end position="63"/>
    </location>
</feature>
<proteinExistence type="predicted"/>
<evidence type="ECO:0000313" key="3">
    <source>
        <dbReference type="Proteomes" id="UP000034213"/>
    </source>
</evidence>
<feature type="non-terminal residue" evidence="2">
    <location>
        <position position="1"/>
    </location>
</feature>
<evidence type="ECO:0000256" key="1">
    <source>
        <dbReference type="SAM" id="MobiDB-lite"/>
    </source>
</evidence>
<dbReference type="Proteomes" id="UP000034213">
    <property type="component" value="Unassembled WGS sequence"/>
</dbReference>
<accession>A0A0G1BZF1</accession>
<organism evidence="2 3">
    <name type="scientific">Candidatus Beckwithbacteria bacterium GW2011_GWA2_43_10</name>
    <dbReference type="NCBI Taxonomy" id="1618369"/>
    <lineage>
        <taxon>Bacteria</taxon>
        <taxon>Candidatus Beckwithiibacteriota</taxon>
    </lineage>
</organism>
<feature type="compositionally biased region" description="Low complexity" evidence="1">
    <location>
        <begin position="37"/>
        <end position="63"/>
    </location>
</feature>
<protein>
    <submittedName>
        <fullName evidence="2">Uncharacterized protein</fullName>
    </submittedName>
</protein>
<name>A0A0G1BZF1_9BACT</name>
<dbReference type="EMBL" id="LCEW01000053">
    <property type="protein sequence ID" value="KKS78730.1"/>
    <property type="molecule type" value="Genomic_DNA"/>
</dbReference>
<feature type="compositionally biased region" description="Low complexity" evidence="1">
    <location>
        <begin position="1"/>
        <end position="15"/>
    </location>
</feature>
<reference evidence="2 3" key="1">
    <citation type="journal article" date="2015" name="Nature">
        <title>rRNA introns, odd ribosomes, and small enigmatic genomes across a large radiation of phyla.</title>
        <authorList>
            <person name="Brown C.T."/>
            <person name="Hug L.A."/>
            <person name="Thomas B.C."/>
            <person name="Sharon I."/>
            <person name="Castelle C.J."/>
            <person name="Singh A."/>
            <person name="Wilkins M.J."/>
            <person name="Williams K.H."/>
            <person name="Banfield J.F."/>
        </authorList>
    </citation>
    <scope>NUCLEOTIDE SEQUENCE [LARGE SCALE GENOMIC DNA]</scope>
</reference>
<comment type="caution">
    <text evidence="2">The sequence shown here is derived from an EMBL/GenBank/DDBJ whole genome shotgun (WGS) entry which is preliminary data.</text>
</comment>
<evidence type="ECO:0000313" key="2">
    <source>
        <dbReference type="EMBL" id="KKS78730.1"/>
    </source>
</evidence>
<dbReference type="AlphaFoldDB" id="A0A0G1BZF1"/>
<sequence>SKMMDDTTTQTPTDDSNVTPAPSMDVPAAEPNLPGDVPATETPTTEVPAAPAAETPVVDDTQM</sequence>